<comment type="caution">
    <text evidence="8">The sequence shown here is derived from an EMBL/GenBank/DDBJ whole genome shotgun (WGS) entry which is preliminary data.</text>
</comment>
<dbReference type="InterPro" id="IPR016095">
    <property type="entry name" value="Ribosomal_uL1_3-a/b-sand"/>
</dbReference>
<dbReference type="PROSITE" id="PS01199">
    <property type="entry name" value="RIBOSOMAL_L1"/>
    <property type="match status" value="1"/>
</dbReference>
<dbReference type="GO" id="GO:0005840">
    <property type="term" value="C:ribosome"/>
    <property type="evidence" value="ECO:0007669"/>
    <property type="project" value="UniProtKB-KW"/>
</dbReference>
<dbReference type="InterPro" id="IPR028364">
    <property type="entry name" value="Ribosomal_uL1/biogenesis"/>
</dbReference>
<evidence type="ECO:0000256" key="2">
    <source>
        <dbReference type="ARBA" id="ARBA00022491"/>
    </source>
</evidence>
<keyword evidence="2" id="KW-0678">Repressor</keyword>
<evidence type="ECO:0000313" key="8">
    <source>
        <dbReference type="EMBL" id="TSC92826.1"/>
    </source>
</evidence>
<dbReference type="Gene3D" id="3.40.50.790">
    <property type="match status" value="1"/>
</dbReference>
<proteinExistence type="inferred from homology"/>
<dbReference type="Proteomes" id="UP000315589">
    <property type="component" value="Unassembled WGS sequence"/>
</dbReference>
<evidence type="ECO:0000256" key="4">
    <source>
        <dbReference type="ARBA" id="ARBA00022980"/>
    </source>
</evidence>
<evidence type="ECO:0000256" key="5">
    <source>
        <dbReference type="ARBA" id="ARBA00023274"/>
    </source>
</evidence>
<evidence type="ECO:0000256" key="6">
    <source>
        <dbReference type="RuleBase" id="RU000659"/>
    </source>
</evidence>
<evidence type="ECO:0000313" key="9">
    <source>
        <dbReference type="Proteomes" id="UP000315589"/>
    </source>
</evidence>
<dbReference type="CDD" id="cd00403">
    <property type="entry name" value="Ribosomal_L1"/>
    <property type="match status" value="1"/>
</dbReference>
<organism evidence="8 9">
    <name type="scientific">Candidatus Berkelbacteria bacterium Licking1014_85</name>
    <dbReference type="NCBI Taxonomy" id="2017148"/>
    <lineage>
        <taxon>Bacteria</taxon>
        <taxon>Candidatus Berkelbacteria</taxon>
    </lineage>
</organism>
<dbReference type="InterPro" id="IPR023674">
    <property type="entry name" value="Ribosomal_uL1-like"/>
</dbReference>
<keyword evidence="3" id="KW-0810">Translation regulation</keyword>
<dbReference type="AlphaFoldDB" id="A0A554LIW9"/>
<dbReference type="GO" id="GO:1990904">
    <property type="term" value="C:ribonucleoprotein complex"/>
    <property type="evidence" value="ECO:0007669"/>
    <property type="project" value="UniProtKB-KW"/>
</dbReference>
<evidence type="ECO:0000256" key="3">
    <source>
        <dbReference type="ARBA" id="ARBA00022845"/>
    </source>
</evidence>
<dbReference type="Gene3D" id="3.30.190.20">
    <property type="match status" value="1"/>
</dbReference>
<dbReference type="EMBL" id="VMGI01000044">
    <property type="protein sequence ID" value="TSC92826.1"/>
    <property type="molecule type" value="Genomic_DNA"/>
</dbReference>
<dbReference type="PANTHER" id="PTHR36427">
    <property type="entry name" value="54S RIBOSOMAL PROTEIN L1, MITOCHONDRIAL"/>
    <property type="match status" value="1"/>
</dbReference>
<feature type="region of interest" description="Disordered" evidence="7">
    <location>
        <begin position="53"/>
        <end position="73"/>
    </location>
</feature>
<dbReference type="GO" id="GO:0006417">
    <property type="term" value="P:regulation of translation"/>
    <property type="evidence" value="ECO:0007669"/>
    <property type="project" value="UniProtKB-KW"/>
</dbReference>
<evidence type="ECO:0000256" key="7">
    <source>
        <dbReference type="SAM" id="MobiDB-lite"/>
    </source>
</evidence>
<comment type="similarity">
    <text evidence="1 6">Belongs to the universal ribosomal protein uL1 family.</text>
</comment>
<name>A0A554LIW9_9BACT</name>
<protein>
    <recommendedName>
        <fullName evidence="6">Ribosomal protein</fullName>
    </recommendedName>
</protein>
<dbReference type="InterPro" id="IPR023673">
    <property type="entry name" value="Ribosomal_uL1_CS"/>
</dbReference>
<dbReference type="SUPFAM" id="SSF56808">
    <property type="entry name" value="Ribosomal protein L1"/>
    <property type="match status" value="1"/>
</dbReference>
<reference evidence="8 9" key="1">
    <citation type="submission" date="2017-07" db="EMBL/GenBank/DDBJ databases">
        <title>Mechanisms for carbon and nitrogen cycling indicate functional differentiation within the Candidate Phyla Radiation.</title>
        <authorList>
            <person name="Danczak R.E."/>
            <person name="Johnston M.D."/>
            <person name="Kenah C."/>
            <person name="Slattery M."/>
            <person name="Wrighton K.C."/>
            <person name="Wilkins M.J."/>
        </authorList>
    </citation>
    <scope>NUCLEOTIDE SEQUENCE [LARGE SCALE GENOMIC DNA]</scope>
    <source>
        <strain evidence="8">Licking1014_85</strain>
    </source>
</reference>
<keyword evidence="4 6" id="KW-0689">Ribosomal protein</keyword>
<dbReference type="Pfam" id="PF00687">
    <property type="entry name" value="Ribosomal_L1"/>
    <property type="match status" value="1"/>
</dbReference>
<gene>
    <name evidence="8" type="ORF">CEN91_360</name>
</gene>
<evidence type="ECO:0000256" key="1">
    <source>
        <dbReference type="ARBA" id="ARBA00010531"/>
    </source>
</evidence>
<sequence length="267" mass="28996">MGQQKATIIGTTVEDIIDPQIKDKPARQSKLGVAGGKAKSKDINVIPSEVEGSLKSVPDKSSTTKTRGKKRIRAKRSKKYLANRKILSEIKSKDLASIANRIKEIAGKTVQTINLSINISAKKGQDAIRKMVSLPSGATKQPKIAIADDNILQELEKGKIDFEILIATPEYMPKLAKYAKILGPKGLMPNPKSGTVSDKPEEAKKALLSGNVELKTDKTNIIHIPVGKTDWETDKITANINAVLKEIPDNRLTRAFLSGSQSPSVKL</sequence>
<accession>A0A554LIW9</accession>
<keyword evidence="5 6" id="KW-0687">Ribonucleoprotein</keyword>
<dbReference type="PANTHER" id="PTHR36427:SF3">
    <property type="entry name" value="LARGE RIBOSOMAL SUBUNIT PROTEIN UL1M"/>
    <property type="match status" value="1"/>
</dbReference>